<gene>
    <name evidence="10" type="ORF">FLONG3_3638</name>
</gene>
<proteinExistence type="inferred from homology"/>
<sequence length="211" mass="22088">MKNSAGILAFLPLVAAHGFIKSPSPRMPGDAYKAACGDQPFYQQESDINGNVQGIKQVVGSDLKAADCNLWLCKGFQFDDNKDNVQSYSLGEKIDFEINIAAPHTGYANVSVVKTSSDTIIGEPLIEFENYAANAGLDSNNTAFSVTLPESLGGDCTKAGDCVLQWFWDAPDIDQTYESCVDFVVGGSGSGSGSSPAPSPSAGSDAEAPAT</sequence>
<organism evidence="10 11">
    <name type="scientific">Fusarium longipes</name>
    <dbReference type="NCBI Taxonomy" id="694270"/>
    <lineage>
        <taxon>Eukaryota</taxon>
        <taxon>Fungi</taxon>
        <taxon>Dikarya</taxon>
        <taxon>Ascomycota</taxon>
        <taxon>Pezizomycotina</taxon>
        <taxon>Sordariomycetes</taxon>
        <taxon>Hypocreomycetidae</taxon>
        <taxon>Hypocreales</taxon>
        <taxon>Nectriaceae</taxon>
        <taxon>Fusarium</taxon>
    </lineage>
</organism>
<protein>
    <recommendedName>
        <fullName evidence="9">Chitin-binding type-4 domain-containing protein</fullName>
    </recommendedName>
</protein>
<evidence type="ECO:0000313" key="10">
    <source>
        <dbReference type="EMBL" id="RGP78222.1"/>
    </source>
</evidence>
<keyword evidence="5" id="KW-0325">Glycoprotein</keyword>
<dbReference type="InterPro" id="IPR052282">
    <property type="entry name" value="Starch-active_LPMO"/>
</dbReference>
<dbReference type="Gene3D" id="2.70.50.70">
    <property type="match status" value="1"/>
</dbReference>
<comment type="caution">
    <text evidence="10">The sequence shown here is derived from an EMBL/GenBank/DDBJ whole genome shotgun (WGS) entry which is preliminary data.</text>
</comment>
<dbReference type="OrthoDB" id="120613at2759"/>
<feature type="chain" id="PRO_5017216297" description="Chitin-binding type-4 domain-containing protein" evidence="8">
    <location>
        <begin position="17"/>
        <end position="211"/>
    </location>
</feature>
<feature type="domain" description="Chitin-binding type-4" evidence="9">
    <location>
        <begin position="17"/>
        <end position="183"/>
    </location>
</feature>
<evidence type="ECO:0000256" key="1">
    <source>
        <dbReference type="ARBA" id="ARBA00001973"/>
    </source>
</evidence>
<comment type="cofactor">
    <cofactor evidence="1">
        <name>Cu(2+)</name>
        <dbReference type="ChEBI" id="CHEBI:29036"/>
    </cofactor>
</comment>
<evidence type="ECO:0000256" key="7">
    <source>
        <dbReference type="SAM" id="MobiDB-lite"/>
    </source>
</evidence>
<evidence type="ECO:0000256" key="4">
    <source>
        <dbReference type="ARBA" id="ARBA00023157"/>
    </source>
</evidence>
<name>A0A395T1M7_9HYPO</name>
<dbReference type="GO" id="GO:0046872">
    <property type="term" value="F:metal ion binding"/>
    <property type="evidence" value="ECO:0007669"/>
    <property type="project" value="UniProtKB-KW"/>
</dbReference>
<evidence type="ECO:0000256" key="5">
    <source>
        <dbReference type="ARBA" id="ARBA00023180"/>
    </source>
</evidence>
<keyword evidence="8" id="KW-0732">Signal</keyword>
<keyword evidence="2" id="KW-0479">Metal-binding</keyword>
<keyword evidence="3" id="KW-0186">Copper</keyword>
<evidence type="ECO:0000313" key="11">
    <source>
        <dbReference type="Proteomes" id="UP000266234"/>
    </source>
</evidence>
<evidence type="ECO:0000256" key="8">
    <source>
        <dbReference type="SAM" id="SignalP"/>
    </source>
</evidence>
<dbReference type="Pfam" id="PF03067">
    <property type="entry name" value="LPMO_10"/>
    <property type="match status" value="1"/>
</dbReference>
<feature type="non-terminal residue" evidence="10">
    <location>
        <position position="211"/>
    </location>
</feature>
<feature type="compositionally biased region" description="Low complexity" evidence="7">
    <location>
        <begin position="193"/>
        <end position="211"/>
    </location>
</feature>
<evidence type="ECO:0000256" key="2">
    <source>
        <dbReference type="ARBA" id="ARBA00022723"/>
    </source>
</evidence>
<accession>A0A395T1M7</accession>
<evidence type="ECO:0000256" key="6">
    <source>
        <dbReference type="ARBA" id="ARBA00034311"/>
    </source>
</evidence>
<keyword evidence="4" id="KW-1015">Disulfide bond</keyword>
<dbReference type="InterPro" id="IPR004302">
    <property type="entry name" value="Cellulose/chitin-bd_N"/>
</dbReference>
<dbReference type="AlphaFoldDB" id="A0A395T1M7"/>
<feature type="signal peptide" evidence="8">
    <location>
        <begin position="1"/>
        <end position="16"/>
    </location>
</feature>
<dbReference type="PANTHER" id="PTHR36575:SF2">
    <property type="entry name" value="CHITIN-BINDING TYPE-4 DOMAIN-CONTAINING PROTEIN-RELATED"/>
    <property type="match status" value="1"/>
</dbReference>
<evidence type="ECO:0000259" key="9">
    <source>
        <dbReference type="Pfam" id="PF03067"/>
    </source>
</evidence>
<reference evidence="10 11" key="1">
    <citation type="journal article" date="2018" name="PLoS Pathog.">
        <title>Evolution of structural diversity of trichothecenes, a family of toxins produced by plant pathogenic and entomopathogenic fungi.</title>
        <authorList>
            <person name="Proctor R.H."/>
            <person name="McCormick S.P."/>
            <person name="Kim H.S."/>
            <person name="Cardoza R.E."/>
            <person name="Stanley A.M."/>
            <person name="Lindo L."/>
            <person name="Kelly A."/>
            <person name="Brown D.W."/>
            <person name="Lee T."/>
            <person name="Vaughan M.M."/>
            <person name="Alexander N.J."/>
            <person name="Busman M."/>
            <person name="Gutierrez S."/>
        </authorList>
    </citation>
    <scope>NUCLEOTIDE SEQUENCE [LARGE SCALE GENOMIC DNA]</scope>
    <source>
        <strain evidence="10 11">NRRL 20695</strain>
    </source>
</reference>
<comment type="similarity">
    <text evidence="6">Belongs to the polysaccharide monooxygenase AA13 family.</text>
</comment>
<dbReference type="Proteomes" id="UP000266234">
    <property type="component" value="Unassembled WGS sequence"/>
</dbReference>
<dbReference type="EMBL" id="PXOG01000073">
    <property type="protein sequence ID" value="RGP78222.1"/>
    <property type="molecule type" value="Genomic_DNA"/>
</dbReference>
<evidence type="ECO:0000256" key="3">
    <source>
        <dbReference type="ARBA" id="ARBA00023008"/>
    </source>
</evidence>
<feature type="region of interest" description="Disordered" evidence="7">
    <location>
        <begin position="188"/>
        <end position="211"/>
    </location>
</feature>
<dbReference type="PANTHER" id="PTHR36575">
    <property type="entry name" value="BINDING PROTEIN, PUTATIVE (AFU_ORTHOLOGUE AFUA_1G14430)-RELATED"/>
    <property type="match status" value="1"/>
</dbReference>
<keyword evidence="11" id="KW-1185">Reference proteome</keyword>